<dbReference type="FunFam" id="3.90.15.10:FF:000002">
    <property type="entry name" value="DNA topoisomerase I"/>
    <property type="match status" value="1"/>
</dbReference>
<dbReference type="InterPro" id="IPR011010">
    <property type="entry name" value="DNA_brk_join_enz"/>
</dbReference>
<dbReference type="SUPFAM" id="SSF56741">
    <property type="entry name" value="Eukaryotic DNA topoisomerase I, N-terminal DNA-binding fragment"/>
    <property type="match status" value="1"/>
</dbReference>
<dbReference type="EC" id="5.6.2.1" evidence="13"/>
<feature type="compositionally biased region" description="Low complexity" evidence="15">
    <location>
        <begin position="98"/>
        <end position="115"/>
    </location>
</feature>
<dbReference type="InterPro" id="IPR018109">
    <property type="entry name" value="Folylpolyglutamate_synth_CS"/>
</dbReference>
<dbReference type="InterPro" id="IPR036565">
    <property type="entry name" value="Mur-like_cat_sf"/>
</dbReference>
<dbReference type="SMART" id="SM00435">
    <property type="entry name" value="TOPEUc"/>
    <property type="match status" value="1"/>
</dbReference>
<dbReference type="PANTHER" id="PTHR10290:SF3">
    <property type="entry name" value="DNA TOPOISOMERASE 1"/>
    <property type="match status" value="1"/>
</dbReference>
<dbReference type="UniPathway" id="UPA00850"/>
<dbReference type="SUPFAM" id="SSF53623">
    <property type="entry name" value="MurD-like peptide ligases, catalytic domain"/>
    <property type="match status" value="1"/>
</dbReference>
<dbReference type="InterPro" id="IPR013500">
    <property type="entry name" value="TopoI_cat_euk"/>
</dbReference>
<dbReference type="Pfam" id="PF08245">
    <property type="entry name" value="Mur_ligase_M"/>
    <property type="match status" value="1"/>
</dbReference>
<feature type="domain" description="DNA topoisomerase I eukaryotic-type" evidence="16">
    <location>
        <begin position="438"/>
        <end position="883"/>
    </location>
</feature>
<feature type="region of interest" description="Disordered" evidence="15">
    <location>
        <begin position="796"/>
        <end position="820"/>
    </location>
</feature>
<dbReference type="CDD" id="cd00660">
    <property type="entry name" value="Topoisomer_IB_N"/>
    <property type="match status" value="1"/>
</dbReference>
<dbReference type="GO" id="GO:0003917">
    <property type="term" value="F:DNA topoisomerase type I (single strand cut, ATP-independent) activity"/>
    <property type="evidence" value="ECO:0007669"/>
    <property type="project" value="UniProtKB-UniRule"/>
</dbReference>
<evidence type="ECO:0000256" key="8">
    <source>
        <dbReference type="ARBA" id="ARBA00022842"/>
    </source>
</evidence>
<dbReference type="InterPro" id="IPR013221">
    <property type="entry name" value="Mur_ligase_cen"/>
</dbReference>
<evidence type="ECO:0000256" key="12">
    <source>
        <dbReference type="PROSITE-ProRule" id="PRU01382"/>
    </source>
</evidence>
<comment type="similarity">
    <text evidence="3">Belongs to the folylpolyglutamate synthase family.</text>
</comment>
<dbReference type="InterPro" id="IPR013499">
    <property type="entry name" value="TopoI_euk"/>
</dbReference>
<dbReference type="Gene3D" id="3.90.15.10">
    <property type="entry name" value="Topoisomerase I, Chain A, domain 3"/>
    <property type="match status" value="1"/>
</dbReference>
<dbReference type="GO" id="GO:0005730">
    <property type="term" value="C:nucleolus"/>
    <property type="evidence" value="ECO:0007669"/>
    <property type="project" value="TreeGrafter"/>
</dbReference>
<dbReference type="EMBL" id="QEAO01000051">
    <property type="protein sequence ID" value="TPX31058.1"/>
    <property type="molecule type" value="Genomic_DNA"/>
</dbReference>
<dbReference type="GO" id="GO:0003677">
    <property type="term" value="F:DNA binding"/>
    <property type="evidence" value="ECO:0007669"/>
    <property type="project" value="UniProtKB-UniRule"/>
</dbReference>
<dbReference type="InterPro" id="IPR001645">
    <property type="entry name" value="Folylpolyglutamate_synth"/>
</dbReference>
<comment type="caution">
    <text evidence="17">The sequence shown here is derived from an EMBL/GenBank/DDBJ whole genome shotgun (WGS) entry which is preliminary data.</text>
</comment>
<dbReference type="Gene3D" id="1.10.10.41">
    <property type="entry name" value="Yeast DNA topoisomerase - domain 1"/>
    <property type="match status" value="1"/>
</dbReference>
<dbReference type="Proteomes" id="UP000319731">
    <property type="component" value="Unassembled WGS sequence"/>
</dbReference>
<dbReference type="STRING" id="1806994.A0A507BUW1"/>
<dbReference type="Pfam" id="PF02919">
    <property type="entry name" value="Topoisom_I_N"/>
    <property type="match status" value="1"/>
</dbReference>
<dbReference type="GO" id="GO:0006265">
    <property type="term" value="P:DNA topological change"/>
    <property type="evidence" value="ECO:0007669"/>
    <property type="project" value="UniProtKB-UniRule"/>
</dbReference>
<evidence type="ECO:0000259" key="16">
    <source>
        <dbReference type="SMART" id="SM00435"/>
    </source>
</evidence>
<dbReference type="InterPro" id="IPR013030">
    <property type="entry name" value="DNA_topo_DNA_db_N_dom2"/>
</dbReference>
<dbReference type="RefSeq" id="XP_031022575.1">
    <property type="nucleotide sequence ID" value="XM_031171442.1"/>
</dbReference>
<evidence type="ECO:0000256" key="10">
    <source>
        <dbReference type="ARBA" id="ARBA00023125"/>
    </source>
</evidence>
<evidence type="ECO:0000313" key="17">
    <source>
        <dbReference type="EMBL" id="TPX31058.1"/>
    </source>
</evidence>
<feature type="active site" description="O-(3'-phospho-DNA)-tyrosine intermediate" evidence="12">
    <location>
        <position position="869"/>
    </location>
</feature>
<keyword evidence="14" id="KW-0175">Coiled coil</keyword>
<reference evidence="17 18" key="1">
    <citation type="journal article" date="2019" name="Sci. Rep.">
        <title>Comparative genomics of chytrid fungi reveal insights into the obligate biotrophic and pathogenic lifestyle of Synchytrium endobioticum.</title>
        <authorList>
            <person name="van de Vossenberg B.T.L.H."/>
            <person name="Warris S."/>
            <person name="Nguyen H.D.T."/>
            <person name="van Gent-Pelzer M.P.E."/>
            <person name="Joly D.L."/>
            <person name="van de Geest H.C."/>
            <person name="Bonants P.J.M."/>
            <person name="Smith D.S."/>
            <person name="Levesque C.A."/>
            <person name="van der Lee T.A.J."/>
        </authorList>
    </citation>
    <scope>NUCLEOTIDE SEQUENCE [LARGE SCALE GENOMIC DNA]</scope>
    <source>
        <strain evidence="17 18">JEL517</strain>
    </source>
</reference>
<dbReference type="InterPro" id="IPR014727">
    <property type="entry name" value="TopoI_cat_a/b-sub_euk"/>
</dbReference>
<keyword evidence="10 12" id="KW-0238">DNA-binding</keyword>
<proteinExistence type="inferred from homology"/>
<feature type="compositionally biased region" description="Acidic residues" evidence="15">
    <location>
        <begin position="72"/>
        <end position="92"/>
    </location>
</feature>
<dbReference type="GO" id="GO:0007059">
    <property type="term" value="P:chromosome segregation"/>
    <property type="evidence" value="ECO:0007669"/>
    <property type="project" value="TreeGrafter"/>
</dbReference>
<dbReference type="InterPro" id="IPR036615">
    <property type="entry name" value="Mur_ligase_C_dom_sf"/>
</dbReference>
<keyword evidence="6" id="KW-0547">Nucleotide-binding</keyword>
<name>A0A507BUW1_9FUNG</name>
<evidence type="ECO:0000256" key="11">
    <source>
        <dbReference type="ARBA" id="ARBA00023235"/>
    </source>
</evidence>
<dbReference type="InterPro" id="IPR008336">
    <property type="entry name" value="TopoI_DNA-bd_euk"/>
</dbReference>
<evidence type="ECO:0000256" key="13">
    <source>
        <dbReference type="RuleBase" id="RU365101"/>
    </source>
</evidence>
<dbReference type="Gene3D" id="3.90.190.20">
    <property type="entry name" value="Mur ligase, C-terminal domain"/>
    <property type="match status" value="1"/>
</dbReference>
<keyword evidence="11 12" id="KW-0413">Isomerase</keyword>
<dbReference type="InterPro" id="IPR036202">
    <property type="entry name" value="TopoI_DNA-bd_euk_N_sf"/>
</dbReference>
<keyword evidence="8" id="KW-0460">Magnesium</keyword>
<feature type="compositionally biased region" description="Basic and acidic residues" evidence="15">
    <location>
        <begin position="242"/>
        <end position="254"/>
    </location>
</feature>
<dbReference type="OrthoDB" id="47179at2759"/>
<dbReference type="InterPro" id="IPR018521">
    <property type="entry name" value="TopoIB_AS"/>
</dbReference>
<feature type="region of interest" description="Disordered" evidence="15">
    <location>
        <begin position="1"/>
        <end position="286"/>
    </location>
</feature>
<keyword evidence="9 12" id="KW-0799">Topoisomerase</keyword>
<dbReference type="InterPro" id="IPR014711">
    <property type="entry name" value="TopoI_cat_a-hlx-sub_euk"/>
</dbReference>
<dbReference type="Pfam" id="PF14370">
    <property type="entry name" value="Topo_C_assoc"/>
    <property type="match status" value="1"/>
</dbReference>
<evidence type="ECO:0000256" key="2">
    <source>
        <dbReference type="ARBA" id="ARBA00006645"/>
    </source>
</evidence>
<evidence type="ECO:0000256" key="5">
    <source>
        <dbReference type="ARBA" id="ARBA00022723"/>
    </source>
</evidence>
<feature type="compositionally biased region" description="Acidic residues" evidence="15">
    <location>
        <begin position="808"/>
        <end position="820"/>
    </location>
</feature>
<feature type="compositionally biased region" description="Polar residues" evidence="15">
    <location>
        <begin position="1"/>
        <end position="13"/>
    </location>
</feature>
<evidence type="ECO:0000256" key="14">
    <source>
        <dbReference type="SAM" id="Coils"/>
    </source>
</evidence>
<dbReference type="InterPro" id="IPR013034">
    <property type="entry name" value="DNA_topo_DNA_db_N_dom1"/>
</dbReference>
<dbReference type="PROSITE" id="PS52038">
    <property type="entry name" value="TOPO_IB_2"/>
    <property type="match status" value="1"/>
</dbReference>
<dbReference type="GO" id="GO:0006260">
    <property type="term" value="P:DNA replication"/>
    <property type="evidence" value="ECO:0007669"/>
    <property type="project" value="TreeGrafter"/>
</dbReference>
<evidence type="ECO:0000256" key="3">
    <source>
        <dbReference type="ARBA" id="ARBA00008276"/>
    </source>
</evidence>
<feature type="coiled-coil region" evidence="14">
    <location>
        <begin position="383"/>
        <end position="415"/>
    </location>
</feature>
<evidence type="ECO:0000256" key="15">
    <source>
        <dbReference type="SAM" id="MobiDB-lite"/>
    </source>
</evidence>
<dbReference type="PRINTS" id="PR00416">
    <property type="entry name" value="EUTPISMRASEI"/>
</dbReference>
<feature type="compositionally biased region" description="Basic residues" evidence="15">
    <location>
        <begin position="56"/>
        <end position="67"/>
    </location>
</feature>
<dbReference type="SUPFAM" id="SSF56349">
    <property type="entry name" value="DNA breaking-rejoining enzymes"/>
    <property type="match status" value="1"/>
</dbReference>
<evidence type="ECO:0000256" key="9">
    <source>
        <dbReference type="ARBA" id="ARBA00023029"/>
    </source>
</evidence>
<keyword evidence="5" id="KW-0479">Metal-binding</keyword>
<accession>A0A507BUW1</accession>
<keyword evidence="4" id="KW-0436">Ligase</keyword>
<dbReference type="GO" id="GO:0046872">
    <property type="term" value="F:metal ion binding"/>
    <property type="evidence" value="ECO:0007669"/>
    <property type="project" value="UniProtKB-KW"/>
</dbReference>
<keyword evidence="18" id="KW-1185">Reference proteome</keyword>
<keyword evidence="7" id="KW-0067">ATP-binding</keyword>
<comment type="similarity">
    <text evidence="2 12 13">Belongs to the type IB topoisomerase family.</text>
</comment>
<feature type="compositionally biased region" description="Basic and acidic residues" evidence="15">
    <location>
        <begin position="796"/>
        <end position="807"/>
    </location>
</feature>
<evidence type="ECO:0000256" key="1">
    <source>
        <dbReference type="ARBA" id="ARBA00000213"/>
    </source>
</evidence>
<dbReference type="InterPro" id="IPR025834">
    <property type="entry name" value="TopoI_C_dom"/>
</dbReference>
<evidence type="ECO:0000256" key="4">
    <source>
        <dbReference type="ARBA" id="ARBA00022598"/>
    </source>
</evidence>
<dbReference type="GeneID" id="42006739"/>
<dbReference type="GO" id="GO:0004326">
    <property type="term" value="F:tetrahydrofolylpolyglutamate synthase activity"/>
    <property type="evidence" value="ECO:0007669"/>
    <property type="project" value="InterPro"/>
</dbReference>
<protein>
    <recommendedName>
        <fullName evidence="13">DNA topoisomerase I</fullName>
        <ecNumber evidence="13">5.6.2.1</ecNumber>
    </recommendedName>
    <alternativeName>
        <fullName evidence="13">DNA topoisomerase 1</fullName>
    </alternativeName>
</protein>
<dbReference type="SUPFAM" id="SSF53244">
    <property type="entry name" value="MurD-like peptide ligases, peptide-binding domain"/>
    <property type="match status" value="1"/>
</dbReference>
<dbReference type="CDD" id="cd00659">
    <property type="entry name" value="Topo_IB_C"/>
    <property type="match status" value="1"/>
</dbReference>
<dbReference type="Gene3D" id="1.10.132.10">
    <property type="match status" value="1"/>
</dbReference>
<sequence>MENENTRVTNGTGTADVPTKLEDRMDVDVPENGTSHTDIKPDPGSESDASSDVPLTRRRSTSNKKRAIPADSDVDEQDQSDDEADDEGDDDYDHATSKGKPSKAAPRSKSPAANPTTSAKRRKDDDSSAVDSSEEDIPLAQRQKAVNGKQNGGTRKAANGAAKKATPKAKPKPKPKKKARVASSDEEEDASASASDAEDSPASTRAPVKRKRTTKQKASDSGSSSDIPLASVKKQKKGPAASDKKGKTPVKDELGVDPSSSASPKKSRKKKEEDEDEDQFKWWEQENATGDGSVKWTTLEHNGVLFPPPYEPHGVKMLYDGKEVELEPDAEEPATWYAAVVGSVWDENPRFRENFFRDWKELLNNQAKPCPIKVLDKCNFGPITEHLNKLKEQRQNRSKEEKQKEKDAKAEIEKQYGFALLDGRKEKIGNFRIEPPGLFRGRGEHPKTGSIKPRITAENVTLNLGEDAPVPPAPPGQKWAKVVHDNTKTWLASWKDFVNDHPKYVFLSATSSLKGQSDLKKFEKARELKKHIKRIRRDYEEELKDKHMDIRQRATAMYLIDRLALRAGNEKGEDEADTVGCCSIRYEHITLEPPRKIIFDFLGKDSIRYYNEVEVTDQVFKNLKIFKRDPKGEGDPVFDRLDTASLNKHLQTYQKGLTAKVFRTYNASWTFQQELEKTPEDGTAAEKVLAYNRANREVAILCNHQRTVSKGHGGQMTKLQDKACAKILRIMYFDDEATPSKQLILFVILEEILELDPKLKKKRPELEEEESDVDEEFVTRHLVAVEEKALEAARKKFKKENEKRAANGEEELSESEMPDVDVERRPIGSLDKLEKAYEKISERIRIQKLNAIDKDENKTTATGTSKINYIDPRISIAWCKKYDVPLEKIFNKTLRDKFKWASGVDAEWSSSGYVATTFQQRTNMSIRLGLERIFALLEALGDPHKQYDIVHVTGTNGKGSVTALVANILKSSGRRVGRFNSPHLISPNDAIRIDESIISKPIYDLTRQRVEQVNASAHIDASSFEVTTALAFVIFADAKVDMAVIEVGMGGRLDATNVHPSPLVCVVTSVAMDHVEFLGDTIVKIATEKAGIFKKHCRVVIGPQAYDDARETLEGKAKELKCECLVVKPATREGQIVKVMFRGGLLDVELPLMGGFQLENVATAVASIEQLPYVTKEHVVDGIRHVRWPGRLELVDINTDKGQTRILVDGAHNEAAAKQLRVAITEQLENKSSKKVGWIFGMSRGKNVSAILDILVRDGDVVCATEFGVVEDMPWIKCIASGDIIDAAVGLSVHVDTMTAARVKDAIDGVMNRNDIDLIVLCGSLYLVGDLYRTFELPL</sequence>
<dbReference type="Pfam" id="PF01028">
    <property type="entry name" value="Topoisom_I"/>
    <property type="match status" value="1"/>
</dbReference>
<dbReference type="PROSITE" id="PS00176">
    <property type="entry name" value="TOPO_IB_1"/>
    <property type="match status" value="1"/>
</dbReference>
<dbReference type="NCBIfam" id="TIGR01499">
    <property type="entry name" value="folC"/>
    <property type="match status" value="1"/>
</dbReference>
<dbReference type="PANTHER" id="PTHR10290">
    <property type="entry name" value="DNA TOPOISOMERASE I"/>
    <property type="match status" value="1"/>
</dbReference>
<comment type="catalytic activity">
    <reaction evidence="1 12 13">
        <text>ATP-independent breakage of single-stranded DNA, followed by passage and rejoining.</text>
        <dbReference type="EC" id="5.6.2.1"/>
    </reaction>
</comment>
<evidence type="ECO:0000256" key="7">
    <source>
        <dbReference type="ARBA" id="ARBA00022840"/>
    </source>
</evidence>
<comment type="function">
    <text evidence="13">Releases the supercoiling and torsional tension of DNA introduced during the DNA replication and transcription by transiently cleaving and rejoining one strand of the DNA duplex. Introduces a single-strand break via transesterification at the specific target site 5'-[CT]CCTTp site in duplex DNA. The scissile phosphodiester is attacked by the catalytic tyrosine of the enzyme, resulting in the formation of a DNA-(3'-phosphotyrosyl)-enzyme intermediate and the expulsion of a 5'-OH DNA strand. The free DNA strand then undergoes passage around the unbroken strand thus removing DNA supercoils. Finally, in the religation step, the DNA 5'-OH attacks the covalent intermediate to expel the active-site tyrosine and restore the DNA phosphodiester backbone.</text>
</comment>
<feature type="compositionally biased region" description="Basic residues" evidence="15">
    <location>
        <begin position="165"/>
        <end position="180"/>
    </location>
</feature>
<dbReference type="GO" id="GO:0005694">
    <property type="term" value="C:chromosome"/>
    <property type="evidence" value="ECO:0007669"/>
    <property type="project" value="InterPro"/>
</dbReference>
<dbReference type="GO" id="GO:0005524">
    <property type="term" value="F:ATP binding"/>
    <property type="evidence" value="ECO:0007669"/>
    <property type="project" value="UniProtKB-KW"/>
</dbReference>
<dbReference type="InterPro" id="IPR001631">
    <property type="entry name" value="TopoI"/>
</dbReference>
<feature type="compositionally biased region" description="Low complexity" evidence="15">
    <location>
        <begin position="191"/>
        <end position="203"/>
    </location>
</feature>
<organism evidence="17 18">
    <name type="scientific">Synchytrium microbalum</name>
    <dbReference type="NCBI Taxonomy" id="1806994"/>
    <lineage>
        <taxon>Eukaryota</taxon>
        <taxon>Fungi</taxon>
        <taxon>Fungi incertae sedis</taxon>
        <taxon>Chytridiomycota</taxon>
        <taxon>Chytridiomycota incertae sedis</taxon>
        <taxon>Chytridiomycetes</taxon>
        <taxon>Synchytriales</taxon>
        <taxon>Synchytriaceae</taxon>
        <taxon>Synchytrium</taxon>
    </lineage>
</organism>
<evidence type="ECO:0000256" key="6">
    <source>
        <dbReference type="ARBA" id="ARBA00022741"/>
    </source>
</evidence>
<dbReference type="Gene3D" id="2.170.11.10">
    <property type="entry name" value="DNA Topoisomerase I, domain 2"/>
    <property type="match status" value="1"/>
</dbReference>
<evidence type="ECO:0000313" key="18">
    <source>
        <dbReference type="Proteomes" id="UP000319731"/>
    </source>
</evidence>
<dbReference type="InterPro" id="IPR051062">
    <property type="entry name" value="Topoisomerase_IB"/>
</dbReference>
<dbReference type="PROSITE" id="PS01011">
    <property type="entry name" value="FOLYLPOLYGLU_SYNT_1"/>
    <property type="match status" value="1"/>
</dbReference>
<dbReference type="Gene3D" id="3.40.1190.10">
    <property type="entry name" value="Mur-like, catalytic domain"/>
    <property type="match status" value="1"/>
</dbReference>
<gene>
    <name evidence="17" type="primary">MET7</name>
    <name evidence="17" type="ORF">SmJEL517_g05516</name>
</gene>